<protein>
    <submittedName>
        <fullName evidence="1">Uncharacterized protein</fullName>
    </submittedName>
</protein>
<reference evidence="1" key="2">
    <citation type="submission" date="2015-07" db="EMBL/GenBank/DDBJ databases">
        <authorList>
            <person name="Noorani M."/>
        </authorList>
    </citation>
    <scope>NUCLEOTIDE SEQUENCE</scope>
    <source>
        <strain evidence="1">Yugu1</strain>
    </source>
</reference>
<name>A0A368SKR0_SETIT</name>
<accession>A0A368SKR0</accession>
<reference evidence="1" key="1">
    <citation type="journal article" date="2012" name="Nat. Biotechnol.">
        <title>Reference genome sequence of the model plant Setaria.</title>
        <authorList>
            <person name="Bennetzen J.L."/>
            <person name="Schmutz J."/>
            <person name="Wang H."/>
            <person name="Percifield R."/>
            <person name="Hawkins J."/>
            <person name="Pontaroli A.C."/>
            <person name="Estep M."/>
            <person name="Feng L."/>
            <person name="Vaughn J.N."/>
            <person name="Grimwood J."/>
            <person name="Jenkins J."/>
            <person name="Barry K."/>
            <person name="Lindquist E."/>
            <person name="Hellsten U."/>
            <person name="Deshpande S."/>
            <person name="Wang X."/>
            <person name="Wu X."/>
            <person name="Mitros T."/>
            <person name="Triplett J."/>
            <person name="Yang X."/>
            <person name="Ye C.Y."/>
            <person name="Mauro-Herrera M."/>
            <person name="Wang L."/>
            <person name="Li P."/>
            <person name="Sharma M."/>
            <person name="Sharma R."/>
            <person name="Ronald P.C."/>
            <person name="Panaud O."/>
            <person name="Kellogg E.A."/>
            <person name="Brutnell T.P."/>
            <person name="Doust A.N."/>
            <person name="Tuskan G.A."/>
            <person name="Rokhsar D."/>
            <person name="Devos K.M."/>
        </authorList>
    </citation>
    <scope>NUCLEOTIDE SEQUENCE [LARGE SCALE GENOMIC DNA]</scope>
    <source>
        <strain evidence="1">Yugu1</strain>
    </source>
</reference>
<sequence length="122" mass="13154">MQPWFLIQGARKPLRTALTQPAPAGAVEQRCRKRGGGVPRHHYRQLCGGTAGLSSRLLMRHAGSYSLVRSSVSPVEYRCRRSKILRGDHGGPACFPISSALTESRLFPPAMVGSSGVAVLKS</sequence>
<organism evidence="1">
    <name type="scientific">Setaria italica</name>
    <name type="common">Foxtail millet</name>
    <name type="synonym">Panicum italicum</name>
    <dbReference type="NCBI Taxonomy" id="4555"/>
    <lineage>
        <taxon>Eukaryota</taxon>
        <taxon>Viridiplantae</taxon>
        <taxon>Streptophyta</taxon>
        <taxon>Embryophyta</taxon>
        <taxon>Tracheophyta</taxon>
        <taxon>Spermatophyta</taxon>
        <taxon>Magnoliopsida</taxon>
        <taxon>Liliopsida</taxon>
        <taxon>Poales</taxon>
        <taxon>Poaceae</taxon>
        <taxon>PACMAD clade</taxon>
        <taxon>Panicoideae</taxon>
        <taxon>Panicodae</taxon>
        <taxon>Paniceae</taxon>
        <taxon>Cenchrinae</taxon>
        <taxon>Setaria</taxon>
    </lineage>
</organism>
<dbReference type="AlphaFoldDB" id="A0A368SKR0"/>
<gene>
    <name evidence="1" type="ORF">SETIT_9G259200v2</name>
</gene>
<dbReference type="EMBL" id="CM003536">
    <property type="protein sequence ID" value="RCV42978.1"/>
    <property type="molecule type" value="Genomic_DNA"/>
</dbReference>
<proteinExistence type="predicted"/>
<evidence type="ECO:0000313" key="1">
    <source>
        <dbReference type="EMBL" id="RCV42978.1"/>
    </source>
</evidence>